<comment type="caution">
    <text evidence="4">The sequence shown here is derived from an EMBL/GenBank/DDBJ whole genome shotgun (WGS) entry which is preliminary data.</text>
</comment>
<reference evidence="4" key="2">
    <citation type="submission" date="2020-09" db="EMBL/GenBank/DDBJ databases">
        <authorList>
            <person name="Sun Q."/>
            <person name="Zhou Y."/>
        </authorList>
    </citation>
    <scope>NUCLEOTIDE SEQUENCE</scope>
    <source>
        <strain evidence="4">CGMCC 1.15447</strain>
    </source>
</reference>
<evidence type="ECO:0000313" key="5">
    <source>
        <dbReference type="Proteomes" id="UP000648801"/>
    </source>
</evidence>
<dbReference type="EMBL" id="BMJB01000001">
    <property type="protein sequence ID" value="GGA54556.1"/>
    <property type="molecule type" value="Genomic_DNA"/>
</dbReference>
<dbReference type="Pfam" id="PF05426">
    <property type="entry name" value="Alginate_lyase"/>
    <property type="match status" value="1"/>
</dbReference>
<dbReference type="InterPro" id="IPR008397">
    <property type="entry name" value="Alginate_lyase_dom"/>
</dbReference>
<evidence type="ECO:0000256" key="2">
    <source>
        <dbReference type="ARBA" id="ARBA00023239"/>
    </source>
</evidence>
<evidence type="ECO:0000259" key="3">
    <source>
        <dbReference type="Pfam" id="PF05426"/>
    </source>
</evidence>
<dbReference type="AlphaFoldDB" id="A0A916RFW5"/>
<evidence type="ECO:0000313" key="4">
    <source>
        <dbReference type="EMBL" id="GGA54556.1"/>
    </source>
</evidence>
<gene>
    <name evidence="4" type="ORF">GCM10011507_02300</name>
</gene>
<reference evidence="4" key="1">
    <citation type="journal article" date="2014" name="Int. J. Syst. Evol. Microbiol.">
        <title>Complete genome sequence of Corynebacterium casei LMG S-19264T (=DSM 44701T), isolated from a smear-ripened cheese.</title>
        <authorList>
            <consortium name="US DOE Joint Genome Institute (JGI-PGF)"/>
            <person name="Walter F."/>
            <person name="Albersmeier A."/>
            <person name="Kalinowski J."/>
            <person name="Ruckert C."/>
        </authorList>
    </citation>
    <scope>NUCLEOTIDE SEQUENCE</scope>
    <source>
        <strain evidence="4">CGMCC 1.15447</strain>
    </source>
</reference>
<keyword evidence="5" id="KW-1185">Reference proteome</keyword>
<accession>A0A916RFW5</accession>
<dbReference type="Proteomes" id="UP000648801">
    <property type="component" value="Unassembled WGS sequence"/>
</dbReference>
<dbReference type="InterPro" id="IPR008929">
    <property type="entry name" value="Chondroitin_lyas"/>
</dbReference>
<evidence type="ECO:0000256" key="1">
    <source>
        <dbReference type="ARBA" id="ARBA00022729"/>
    </source>
</evidence>
<keyword evidence="1" id="KW-0732">Signal</keyword>
<organism evidence="4 5">
    <name type="scientific">Edaphobacter acidisoli</name>
    <dbReference type="NCBI Taxonomy" id="2040573"/>
    <lineage>
        <taxon>Bacteria</taxon>
        <taxon>Pseudomonadati</taxon>
        <taxon>Acidobacteriota</taxon>
        <taxon>Terriglobia</taxon>
        <taxon>Terriglobales</taxon>
        <taxon>Acidobacteriaceae</taxon>
        <taxon>Edaphobacter</taxon>
    </lineage>
</organism>
<name>A0A916RFW5_9BACT</name>
<dbReference type="Gene3D" id="1.50.10.100">
    <property type="entry name" value="Chondroitin AC/alginate lyase"/>
    <property type="match status" value="1"/>
</dbReference>
<sequence length="378" mass="42157">MQTSRRTFLTQATALMLAPRALHSQSTARPDVATIDHDRIIKAAGRYLTEKPAPLTTIPCPRSPGTVHDYYSEPDDHAGAFVAHRDALLRFSMCVPALTAAFVLTKDQHFAQQAVAHLDAWFVDPATSMTPAMNFARTVPPAKTGAAEGLVEAVHLAEVAQSVPFLANSDAMTAEKLSAVKKWFAAYLDWLNSSLLAGLARDHKDHHGTSWLLQAAACAHLNTADDTALLALRHLYKSKTIRAQIMADGTFLHEVSTPNPYRNSLFNLDMFAAICMLLSGEFESVWEYELQDGPGMRVAIARHYPFIKDRGTWPYESDAAYFTSLPLRQPSLLFCARAYRRPEYADLWKTLPPDTDIPELQRTFPIRQPLLWVTRPRA</sequence>
<proteinExistence type="predicted"/>
<dbReference type="SUPFAM" id="SSF48230">
    <property type="entry name" value="Chondroitin AC/alginate lyase"/>
    <property type="match status" value="1"/>
</dbReference>
<dbReference type="GO" id="GO:0016829">
    <property type="term" value="F:lyase activity"/>
    <property type="evidence" value="ECO:0007669"/>
    <property type="project" value="UniProtKB-KW"/>
</dbReference>
<keyword evidence="2" id="KW-0456">Lyase</keyword>
<dbReference type="GO" id="GO:0042597">
    <property type="term" value="C:periplasmic space"/>
    <property type="evidence" value="ECO:0007669"/>
    <property type="project" value="InterPro"/>
</dbReference>
<protein>
    <recommendedName>
        <fullName evidence="3">Alginate lyase domain-containing protein</fullName>
    </recommendedName>
</protein>
<dbReference type="RefSeq" id="WP_188757537.1">
    <property type="nucleotide sequence ID" value="NZ_BMJB01000001.1"/>
</dbReference>
<feature type="domain" description="Alginate lyase" evidence="3">
    <location>
        <begin position="71"/>
        <end position="313"/>
    </location>
</feature>